<gene>
    <name evidence="1" type="ORF">RCG21_33175</name>
</gene>
<comment type="caution">
    <text evidence="1">The sequence shown here is derived from an EMBL/GenBank/DDBJ whole genome shotgun (WGS) entry which is preliminary data.</text>
</comment>
<dbReference type="EMBL" id="JAVGVR010000002">
    <property type="protein sequence ID" value="MDQ6601041.1"/>
    <property type="molecule type" value="Genomic_DNA"/>
</dbReference>
<dbReference type="Proteomes" id="UP001178888">
    <property type="component" value="Unassembled WGS sequence"/>
</dbReference>
<organism evidence="1 2">
    <name type="scientific">Bacillus salipaludis</name>
    <dbReference type="NCBI Taxonomy" id="2547811"/>
    <lineage>
        <taxon>Bacteria</taxon>
        <taxon>Bacillati</taxon>
        <taxon>Bacillota</taxon>
        <taxon>Bacilli</taxon>
        <taxon>Bacillales</taxon>
        <taxon>Bacillaceae</taxon>
        <taxon>Bacillus</taxon>
    </lineage>
</organism>
<dbReference type="RefSeq" id="WP_308914660.1">
    <property type="nucleotide sequence ID" value="NZ_JAVGVR010000002.1"/>
</dbReference>
<evidence type="ECO:0000313" key="1">
    <source>
        <dbReference type="EMBL" id="MDQ6601041.1"/>
    </source>
</evidence>
<sequence>MEEILKQILNEIKEMRIDINELKQGQNRLEVGQEKLQKNLVDSLGLYTDKIVDHIDDKTEVLNKRVYKVETEIERLSRQ</sequence>
<proteinExistence type="predicted"/>
<evidence type="ECO:0000313" key="2">
    <source>
        <dbReference type="Proteomes" id="UP001178888"/>
    </source>
</evidence>
<protein>
    <submittedName>
        <fullName evidence="1">Uncharacterized protein</fullName>
    </submittedName>
</protein>
<reference evidence="1" key="1">
    <citation type="submission" date="2023-08" db="EMBL/GenBank/DDBJ databases">
        <title>Nitrogen cycling bacteria in agricultural field soils.</title>
        <authorList>
            <person name="Jang J."/>
        </authorList>
    </citation>
    <scope>NUCLEOTIDE SEQUENCE</scope>
    <source>
        <strain evidence="1">PS3-36</strain>
    </source>
</reference>
<name>A0AA90TX03_9BACI</name>
<keyword evidence="2" id="KW-1185">Reference proteome</keyword>
<accession>A0AA90TX03</accession>
<dbReference type="AlphaFoldDB" id="A0AA90TX03"/>